<proteinExistence type="predicted"/>
<organism evidence="2">
    <name type="scientific">Equus asinus asinus</name>
    <dbReference type="NCBI Taxonomy" id="83772"/>
    <lineage>
        <taxon>Eukaryota</taxon>
        <taxon>Metazoa</taxon>
        <taxon>Chordata</taxon>
        <taxon>Craniata</taxon>
        <taxon>Vertebrata</taxon>
        <taxon>Euteleostomi</taxon>
        <taxon>Mammalia</taxon>
        <taxon>Eutheria</taxon>
        <taxon>Laurasiatheria</taxon>
        <taxon>Perissodactyla</taxon>
        <taxon>Equidae</taxon>
        <taxon>Equus</taxon>
    </lineage>
</organism>
<protein>
    <recommendedName>
        <fullName evidence="1">HSR domain-containing protein</fullName>
    </recommendedName>
</protein>
<dbReference type="InterPro" id="IPR043563">
    <property type="entry name" value="Sp110/Sp140/Sp140L-like"/>
</dbReference>
<dbReference type="GO" id="GO:0000981">
    <property type="term" value="F:DNA-binding transcription factor activity, RNA polymerase II-specific"/>
    <property type="evidence" value="ECO:0007669"/>
    <property type="project" value="TreeGrafter"/>
</dbReference>
<dbReference type="GO" id="GO:0005634">
    <property type="term" value="C:nucleus"/>
    <property type="evidence" value="ECO:0007669"/>
    <property type="project" value="InterPro"/>
</dbReference>
<sequence>MKKPYKSLYLLEIYQDIISKGNNLSSDQNPEDQNSVEQFFSELIFRLFKENKVEIASAITKPFPLLMGLRDRGFIPEQMYEVTCRNLVPVERVVYDVLSELEKKFDKNVLDAIFSKVNLKAYPDLVEILRHFQNEKLSTYSCNGERTACESYKHVEMRNVPVLCASQKMCQEIWNQGLEVARDVTQWVRQPLRVMGWEWLHGYQISW</sequence>
<name>A0A8C4LKG7_EQUAS</name>
<dbReference type="PANTHER" id="PTHR46386:SF8">
    <property type="entry name" value="NUCLEAR BODY PROTEIN SP140"/>
    <property type="match status" value="1"/>
</dbReference>
<feature type="domain" description="HSR" evidence="1">
    <location>
        <begin position="24"/>
        <end position="137"/>
    </location>
</feature>
<evidence type="ECO:0000259" key="1">
    <source>
        <dbReference type="PROSITE" id="PS51414"/>
    </source>
</evidence>
<dbReference type="Pfam" id="PF03172">
    <property type="entry name" value="HSR"/>
    <property type="match status" value="1"/>
</dbReference>
<dbReference type="InterPro" id="IPR004865">
    <property type="entry name" value="HSR_dom"/>
</dbReference>
<dbReference type="PROSITE" id="PS51414">
    <property type="entry name" value="HSR"/>
    <property type="match status" value="1"/>
</dbReference>
<accession>A0A8C4LKG7</accession>
<reference evidence="2" key="1">
    <citation type="submission" date="2023-03" db="UniProtKB">
        <authorList>
            <consortium name="Ensembl"/>
        </authorList>
    </citation>
    <scope>IDENTIFICATION</scope>
</reference>
<dbReference type="PANTHER" id="PTHR46386">
    <property type="entry name" value="NUCLEAR BODY PROTEIN SP140"/>
    <property type="match status" value="1"/>
</dbReference>
<dbReference type="AlphaFoldDB" id="A0A8C4LKG7"/>
<dbReference type="Ensembl" id="ENSEAST00005013097.1">
    <property type="protein sequence ID" value="ENSEASP00005012055.1"/>
    <property type="gene ID" value="ENSEASG00005008426.1"/>
</dbReference>
<evidence type="ECO:0000313" key="2">
    <source>
        <dbReference type="Ensembl" id="ENSEASP00005012055.1"/>
    </source>
</evidence>